<dbReference type="GO" id="GO:0005789">
    <property type="term" value="C:endoplasmic reticulum membrane"/>
    <property type="evidence" value="ECO:0007669"/>
    <property type="project" value="UniProtKB-SubCell"/>
</dbReference>
<dbReference type="Gene3D" id="3.40.30.10">
    <property type="entry name" value="Glutaredoxin"/>
    <property type="match status" value="1"/>
</dbReference>
<keyword evidence="9 13" id="KW-0472">Membrane</keyword>
<feature type="signal peptide" evidence="14">
    <location>
        <begin position="1"/>
        <end position="26"/>
    </location>
</feature>
<keyword evidence="17" id="KW-1185">Reference proteome</keyword>
<dbReference type="SUPFAM" id="SSF52833">
    <property type="entry name" value="Thioredoxin-like"/>
    <property type="match status" value="1"/>
</dbReference>
<evidence type="ECO:0000256" key="9">
    <source>
        <dbReference type="ARBA" id="ARBA00023136"/>
    </source>
</evidence>
<accession>A0A8T2JJ37</accession>
<keyword evidence="5 14" id="KW-0732">Signal</keyword>
<dbReference type="PROSITE" id="PS00194">
    <property type="entry name" value="THIOREDOXIN_1"/>
    <property type="match status" value="1"/>
</dbReference>
<dbReference type="PANTHER" id="PTHR46107">
    <property type="entry name" value="DUMPY: SHORTER THAN WILD-TYPE"/>
    <property type="match status" value="1"/>
</dbReference>
<keyword evidence="10" id="KW-1015">Disulfide bond</keyword>
<evidence type="ECO:0000256" key="2">
    <source>
        <dbReference type="ARBA" id="ARBA00022448"/>
    </source>
</evidence>
<dbReference type="InterPro" id="IPR013766">
    <property type="entry name" value="Thioredoxin_domain"/>
</dbReference>
<feature type="chain" id="PRO_5035872710" description="Thioredoxin domain-containing protein" evidence="14">
    <location>
        <begin position="27"/>
        <end position="326"/>
    </location>
</feature>
<feature type="compositionally biased region" description="Basic and acidic residues" evidence="12">
    <location>
        <begin position="311"/>
        <end position="326"/>
    </location>
</feature>
<dbReference type="EMBL" id="JAACNH010000004">
    <property type="protein sequence ID" value="KAG8443688.1"/>
    <property type="molecule type" value="Genomic_DNA"/>
</dbReference>
<name>A0A8T2JJ37_9PIPI</name>
<evidence type="ECO:0000256" key="6">
    <source>
        <dbReference type="ARBA" id="ARBA00022824"/>
    </source>
</evidence>
<gene>
    <name evidence="16" type="ORF">GDO86_009020</name>
</gene>
<dbReference type="PROSITE" id="PS51352">
    <property type="entry name" value="THIOREDOXIN_2"/>
    <property type="match status" value="1"/>
</dbReference>
<dbReference type="InterPro" id="IPR052454">
    <property type="entry name" value="TMX_domain-containing"/>
</dbReference>
<dbReference type="InterPro" id="IPR017937">
    <property type="entry name" value="Thioredoxin_CS"/>
</dbReference>
<comment type="caution">
    <text evidence="16">The sequence shown here is derived from an EMBL/GenBank/DDBJ whole genome shotgun (WGS) entry which is preliminary data.</text>
</comment>
<feature type="transmembrane region" description="Helical" evidence="13">
    <location>
        <begin position="175"/>
        <end position="200"/>
    </location>
</feature>
<evidence type="ECO:0000259" key="15">
    <source>
        <dbReference type="PROSITE" id="PS51352"/>
    </source>
</evidence>
<proteinExistence type="predicted"/>
<evidence type="ECO:0000256" key="3">
    <source>
        <dbReference type="ARBA" id="ARBA00022553"/>
    </source>
</evidence>
<feature type="region of interest" description="Disordered" evidence="12">
    <location>
        <begin position="217"/>
        <end position="326"/>
    </location>
</feature>
<comment type="subcellular location">
    <subcellularLocation>
        <location evidence="1">Endoplasmic reticulum membrane</location>
        <topology evidence="1">Single-pass type I membrane protein</topology>
    </subcellularLocation>
</comment>
<evidence type="ECO:0000256" key="11">
    <source>
        <dbReference type="ARBA" id="ARBA00023284"/>
    </source>
</evidence>
<feature type="compositionally biased region" description="Acidic residues" evidence="12">
    <location>
        <begin position="282"/>
        <end position="297"/>
    </location>
</feature>
<dbReference type="Proteomes" id="UP000812440">
    <property type="component" value="Chromosome 5"/>
</dbReference>
<evidence type="ECO:0000256" key="4">
    <source>
        <dbReference type="ARBA" id="ARBA00022692"/>
    </source>
</evidence>
<dbReference type="Pfam" id="PF00085">
    <property type="entry name" value="Thioredoxin"/>
    <property type="match status" value="1"/>
</dbReference>
<keyword evidence="8 13" id="KW-1133">Transmembrane helix</keyword>
<evidence type="ECO:0000256" key="8">
    <source>
        <dbReference type="ARBA" id="ARBA00022989"/>
    </source>
</evidence>
<keyword evidence="2" id="KW-0813">Transport</keyword>
<evidence type="ECO:0000256" key="10">
    <source>
        <dbReference type="ARBA" id="ARBA00023157"/>
    </source>
</evidence>
<organism evidence="16 17">
    <name type="scientific">Hymenochirus boettgeri</name>
    <name type="common">Congo dwarf clawed frog</name>
    <dbReference type="NCBI Taxonomy" id="247094"/>
    <lineage>
        <taxon>Eukaryota</taxon>
        <taxon>Metazoa</taxon>
        <taxon>Chordata</taxon>
        <taxon>Craniata</taxon>
        <taxon>Vertebrata</taxon>
        <taxon>Euteleostomi</taxon>
        <taxon>Amphibia</taxon>
        <taxon>Batrachia</taxon>
        <taxon>Anura</taxon>
        <taxon>Pipoidea</taxon>
        <taxon>Pipidae</taxon>
        <taxon>Pipinae</taxon>
        <taxon>Hymenochirus</taxon>
    </lineage>
</organism>
<evidence type="ECO:0000256" key="12">
    <source>
        <dbReference type="SAM" id="MobiDB-lite"/>
    </source>
</evidence>
<feature type="domain" description="Thioredoxin" evidence="15">
    <location>
        <begin position="19"/>
        <end position="129"/>
    </location>
</feature>
<keyword evidence="3" id="KW-0597">Phosphoprotein</keyword>
<dbReference type="AlphaFoldDB" id="A0A8T2JJ37"/>
<dbReference type="CDD" id="cd02994">
    <property type="entry name" value="PDI_a_TMX"/>
    <property type="match status" value="1"/>
</dbReference>
<keyword evidence="6" id="KW-0256">Endoplasmic reticulum</keyword>
<evidence type="ECO:0000256" key="7">
    <source>
        <dbReference type="ARBA" id="ARBA00022982"/>
    </source>
</evidence>
<evidence type="ECO:0000256" key="5">
    <source>
        <dbReference type="ARBA" id="ARBA00022729"/>
    </source>
</evidence>
<reference evidence="16" key="1">
    <citation type="thesis" date="2020" institute="ProQuest LLC" country="789 East Eisenhower Parkway, Ann Arbor, MI, USA">
        <title>Comparative Genomics and Chromosome Evolution.</title>
        <authorList>
            <person name="Mudd A.B."/>
        </authorList>
    </citation>
    <scope>NUCLEOTIDE SEQUENCE</scope>
    <source>
        <strain evidence="16">Female2</strain>
        <tissue evidence="16">Blood</tissue>
    </source>
</reference>
<feature type="compositionally biased region" description="Basic and acidic residues" evidence="12">
    <location>
        <begin position="217"/>
        <end position="248"/>
    </location>
</feature>
<keyword evidence="7" id="KW-0249">Electron transport</keyword>
<dbReference type="PANTHER" id="PTHR46107:SF1">
    <property type="entry name" value="THIOREDOXIN-RELATED TRANSMEMBRANE PROTEIN 4"/>
    <property type="match status" value="1"/>
</dbReference>
<feature type="compositionally biased region" description="Acidic residues" evidence="12">
    <location>
        <begin position="259"/>
        <end position="275"/>
    </location>
</feature>
<evidence type="ECO:0000313" key="16">
    <source>
        <dbReference type="EMBL" id="KAG8443688.1"/>
    </source>
</evidence>
<evidence type="ECO:0000256" key="13">
    <source>
        <dbReference type="SAM" id="Phobius"/>
    </source>
</evidence>
<feature type="compositionally biased region" description="Low complexity" evidence="12">
    <location>
        <begin position="249"/>
        <end position="258"/>
    </location>
</feature>
<dbReference type="GO" id="GO:0015036">
    <property type="term" value="F:disulfide oxidoreductase activity"/>
    <property type="evidence" value="ECO:0007669"/>
    <property type="project" value="TreeGrafter"/>
</dbReference>
<evidence type="ECO:0000256" key="1">
    <source>
        <dbReference type="ARBA" id="ARBA00004115"/>
    </source>
</evidence>
<dbReference type="OrthoDB" id="7869097at2759"/>
<dbReference type="InterPro" id="IPR036249">
    <property type="entry name" value="Thioredoxin-like_sf"/>
</dbReference>
<evidence type="ECO:0000256" key="14">
    <source>
        <dbReference type="SAM" id="SignalP"/>
    </source>
</evidence>
<protein>
    <recommendedName>
        <fullName evidence="15">Thioredoxin domain-containing protein</fullName>
    </recommendedName>
</protein>
<keyword evidence="11" id="KW-0676">Redox-active center</keyword>
<sequence>MAKWVVGELLCLSVVALCTLPGQGESGVSSVTASNWSDVLEGEWMVLFYAPWCPACQQIQSEWESFGKKSHVLGVNVAKVDVTQDPGLSGRFFVTTLPTIFHAKNGVFRRYHGSRMVEDLQTFISDKKWEVIEPVAGWKSPSSIMMSGMAGLFQLSGWMRQIHNYFTGPLGIPAWGSYIIFILLTLLVGLLLGLILVLLADCFCPAKTKYEVVRHVSEENGKKSEEDLKVIPKEEESRNISEDDKENGSGDSDVGGSEDSNEENADVSENEENDMESNAKDSDEDSAVADSEDEDSDSVTSMELPAAEPESALRQRRSEPVVDEGH</sequence>
<keyword evidence="4 13" id="KW-0812">Transmembrane</keyword>
<evidence type="ECO:0000313" key="17">
    <source>
        <dbReference type="Proteomes" id="UP000812440"/>
    </source>
</evidence>